<reference evidence="2" key="1">
    <citation type="submission" date="2023-06" db="EMBL/GenBank/DDBJ databases">
        <authorList>
            <consortium name="Lawrence Berkeley National Laboratory"/>
            <person name="Ahrendt S."/>
            <person name="Sahu N."/>
            <person name="Indic B."/>
            <person name="Wong-Bajracharya J."/>
            <person name="Merenyi Z."/>
            <person name="Ke H.-M."/>
            <person name="Monk M."/>
            <person name="Kocsube S."/>
            <person name="Drula E."/>
            <person name="Lipzen A."/>
            <person name="Balint B."/>
            <person name="Henrissat B."/>
            <person name="Andreopoulos B."/>
            <person name="Martin F.M."/>
            <person name="Harder C.B."/>
            <person name="Rigling D."/>
            <person name="Ford K.L."/>
            <person name="Foster G.D."/>
            <person name="Pangilinan J."/>
            <person name="Papanicolaou A."/>
            <person name="Barry K."/>
            <person name="LaButti K."/>
            <person name="Viragh M."/>
            <person name="Koriabine M."/>
            <person name="Yan M."/>
            <person name="Riley R."/>
            <person name="Champramary S."/>
            <person name="Plett K.L."/>
            <person name="Tsai I.J."/>
            <person name="Slot J."/>
            <person name="Sipos G."/>
            <person name="Plett J."/>
            <person name="Nagy L.G."/>
            <person name="Grigoriev I.V."/>
        </authorList>
    </citation>
    <scope>NUCLEOTIDE SEQUENCE</scope>
    <source>
        <strain evidence="2">CCBAS 213</strain>
    </source>
</reference>
<evidence type="ECO:0000313" key="3">
    <source>
        <dbReference type="Proteomes" id="UP001175211"/>
    </source>
</evidence>
<dbReference type="GeneID" id="85354093"/>
<feature type="region of interest" description="Disordered" evidence="1">
    <location>
        <begin position="287"/>
        <end position="307"/>
    </location>
</feature>
<organism evidence="2 3">
    <name type="scientific">Armillaria tabescens</name>
    <name type="common">Ringless honey mushroom</name>
    <name type="synonym">Agaricus tabescens</name>
    <dbReference type="NCBI Taxonomy" id="1929756"/>
    <lineage>
        <taxon>Eukaryota</taxon>
        <taxon>Fungi</taxon>
        <taxon>Dikarya</taxon>
        <taxon>Basidiomycota</taxon>
        <taxon>Agaricomycotina</taxon>
        <taxon>Agaricomycetes</taxon>
        <taxon>Agaricomycetidae</taxon>
        <taxon>Agaricales</taxon>
        <taxon>Marasmiineae</taxon>
        <taxon>Physalacriaceae</taxon>
        <taxon>Desarmillaria</taxon>
    </lineage>
</organism>
<accession>A0AA39J5K4</accession>
<comment type="caution">
    <text evidence="2">The sequence shown here is derived from an EMBL/GenBank/DDBJ whole genome shotgun (WGS) entry which is preliminary data.</text>
</comment>
<dbReference type="AlphaFoldDB" id="A0AA39J5K4"/>
<feature type="compositionally biased region" description="Basic and acidic residues" evidence="1">
    <location>
        <begin position="287"/>
        <end position="301"/>
    </location>
</feature>
<name>A0AA39J5K4_ARMTA</name>
<evidence type="ECO:0000313" key="2">
    <source>
        <dbReference type="EMBL" id="KAK0436064.1"/>
    </source>
</evidence>
<evidence type="ECO:0000256" key="1">
    <source>
        <dbReference type="SAM" id="MobiDB-lite"/>
    </source>
</evidence>
<dbReference type="EMBL" id="JAUEPS010000132">
    <property type="protein sequence ID" value="KAK0436064.1"/>
    <property type="molecule type" value="Genomic_DNA"/>
</dbReference>
<sequence>MVQALELIQTSDVTAPGYSVAEECPTSPWVLLLPSARPATHLCAGSRGCNHRSQSTAGLGLYSVDHCMIKVGHLGTQRGYSFFQGVTYDFEASIGEAIGCFHSRWNLGFAGRIMGVRCRTRISYFKQLNSTSEMSTSAVGDDYASTLVFEASIDRVKKDILKVARLRRCMRARMESEGVHTQIESEIETRADLPTTIQLSMPTHAHMGGAQKTQRCTMLKSAHVHVEMNERCTMPQMGTQHPKWSLTSFARMRLHLHRESGSALRMARIRFRVEVVQCEFGTENVKNRGDVGKGGREREGEGGGTSYYSKRREAGESVLQKTVWQMEGRLWLWRAHQGVVVDLKGMQHAGGGSVAVEGSRRFRRQCRMWGGGGSSVAVEESRCLEGWPERGGRVVFEAVVVVLRQLMEGKIGIGIRCYARLMGGPRCQATAVETSYGHDCLLSRQCRVQR</sequence>
<dbReference type="Proteomes" id="UP001175211">
    <property type="component" value="Unassembled WGS sequence"/>
</dbReference>
<proteinExistence type="predicted"/>
<protein>
    <submittedName>
        <fullName evidence="2">Uncharacterized protein</fullName>
    </submittedName>
</protein>
<keyword evidence="3" id="KW-1185">Reference proteome</keyword>
<dbReference type="RefSeq" id="XP_060322171.1">
    <property type="nucleotide sequence ID" value="XM_060470545.1"/>
</dbReference>
<gene>
    <name evidence="2" type="ORF">EV420DRAFT_1487659</name>
</gene>